<proteinExistence type="predicted"/>
<sequence length="109" mass="11997">MPSSKDIQYARLGKSGLKVSRIAVGCAGFGSKKNLDWMIEEEDTLSMTKKCYDAGLNFFDTADSYTNGVSGQILGKAIKQYNLPRENLVIATKCFGAQIEQEEPTTLCF</sequence>
<keyword evidence="1" id="KW-0560">Oxidoreductase</keyword>
<dbReference type="GO" id="GO:0016491">
    <property type="term" value="F:oxidoreductase activity"/>
    <property type="evidence" value="ECO:0007669"/>
    <property type="project" value="UniProtKB-KW"/>
</dbReference>
<keyword evidence="4" id="KW-1185">Reference proteome</keyword>
<evidence type="ECO:0000313" key="3">
    <source>
        <dbReference type="EMBL" id="OZJ02814.1"/>
    </source>
</evidence>
<dbReference type="OrthoDB" id="37537at2759"/>
<accession>A0A261XX42</accession>
<dbReference type="SUPFAM" id="SSF51430">
    <property type="entry name" value="NAD(P)-linked oxidoreductase"/>
    <property type="match status" value="1"/>
</dbReference>
<evidence type="ECO:0000256" key="1">
    <source>
        <dbReference type="ARBA" id="ARBA00023002"/>
    </source>
</evidence>
<dbReference type="PANTHER" id="PTHR43364:SF4">
    <property type="entry name" value="NAD(P)-LINKED OXIDOREDUCTASE SUPERFAMILY PROTEIN"/>
    <property type="match status" value="1"/>
</dbReference>
<reference evidence="3 4" key="1">
    <citation type="journal article" date="2017" name="Mycologia">
        <title>Bifiguratus adelaidae, gen. et sp. nov., a new member of Mucoromycotina in endophytic and soil-dwelling habitats.</title>
        <authorList>
            <person name="Torres-Cruz T.J."/>
            <person name="Billingsley Tobias T.L."/>
            <person name="Almatruk M."/>
            <person name="Hesse C."/>
            <person name="Kuske C.R."/>
            <person name="Desiro A."/>
            <person name="Benucci G.M."/>
            <person name="Bonito G."/>
            <person name="Stajich J.E."/>
            <person name="Dunlap C."/>
            <person name="Arnold A.E."/>
            <person name="Porras-Alfaro A."/>
        </authorList>
    </citation>
    <scope>NUCLEOTIDE SEQUENCE [LARGE SCALE GENOMIC DNA]</scope>
    <source>
        <strain evidence="3 4">AZ0501</strain>
    </source>
</reference>
<dbReference type="InterPro" id="IPR036812">
    <property type="entry name" value="NAD(P)_OxRdtase_dom_sf"/>
</dbReference>
<evidence type="ECO:0000259" key="2">
    <source>
        <dbReference type="Pfam" id="PF00248"/>
    </source>
</evidence>
<evidence type="ECO:0000313" key="4">
    <source>
        <dbReference type="Proteomes" id="UP000242875"/>
    </source>
</evidence>
<dbReference type="EMBL" id="MVBO01000123">
    <property type="protein sequence ID" value="OZJ02814.1"/>
    <property type="molecule type" value="Genomic_DNA"/>
</dbReference>
<comment type="caution">
    <text evidence="3">The sequence shown here is derived from an EMBL/GenBank/DDBJ whole genome shotgun (WGS) entry which is preliminary data.</text>
</comment>
<dbReference type="InterPro" id="IPR023210">
    <property type="entry name" value="NADP_OxRdtase_dom"/>
</dbReference>
<dbReference type="Pfam" id="PF00248">
    <property type="entry name" value="Aldo_ket_red"/>
    <property type="match status" value="1"/>
</dbReference>
<name>A0A261XX42_9FUNG</name>
<dbReference type="InterPro" id="IPR050523">
    <property type="entry name" value="AKR_Detox_Biosynth"/>
</dbReference>
<dbReference type="Gene3D" id="3.20.20.100">
    <property type="entry name" value="NADP-dependent oxidoreductase domain"/>
    <property type="match status" value="1"/>
</dbReference>
<feature type="domain" description="NADP-dependent oxidoreductase" evidence="2">
    <location>
        <begin position="21"/>
        <end position="96"/>
    </location>
</feature>
<gene>
    <name evidence="3" type="ORF">BZG36_05223</name>
</gene>
<protein>
    <recommendedName>
        <fullName evidence="2">NADP-dependent oxidoreductase domain-containing protein</fullName>
    </recommendedName>
</protein>
<dbReference type="PANTHER" id="PTHR43364">
    <property type="entry name" value="NADH-SPECIFIC METHYLGLYOXAL REDUCTASE-RELATED"/>
    <property type="match status" value="1"/>
</dbReference>
<dbReference type="Proteomes" id="UP000242875">
    <property type="component" value="Unassembled WGS sequence"/>
</dbReference>
<dbReference type="AlphaFoldDB" id="A0A261XX42"/>
<organism evidence="3 4">
    <name type="scientific">Bifiguratus adelaidae</name>
    <dbReference type="NCBI Taxonomy" id="1938954"/>
    <lineage>
        <taxon>Eukaryota</taxon>
        <taxon>Fungi</taxon>
        <taxon>Fungi incertae sedis</taxon>
        <taxon>Mucoromycota</taxon>
        <taxon>Mucoromycotina</taxon>
        <taxon>Endogonomycetes</taxon>
        <taxon>Endogonales</taxon>
        <taxon>Endogonales incertae sedis</taxon>
        <taxon>Bifiguratus</taxon>
    </lineage>
</organism>